<reference evidence="3" key="1">
    <citation type="submission" date="2020-11" db="EMBL/GenBank/DDBJ databases">
        <authorList>
            <person name="Tran Van P."/>
        </authorList>
    </citation>
    <scope>NUCLEOTIDE SEQUENCE</scope>
</reference>
<feature type="region of interest" description="Disordered" evidence="1">
    <location>
        <begin position="1"/>
        <end position="22"/>
    </location>
</feature>
<sequence>MKRLAVTDSSVGHGRVSQQAMSNGKTGLGLVPQHNLMGLSMMFLPEGCDYIGESLAETLALAEPLDGPLVKKYCNLAKNLKLWLSLGGIHEKVY</sequence>
<dbReference type="Pfam" id="PF00795">
    <property type="entry name" value="CN_hydrolase"/>
    <property type="match status" value="1"/>
</dbReference>
<name>A0A7R9DL80_TIMPO</name>
<feature type="domain" description="CN hydrolase" evidence="2">
    <location>
        <begin position="38"/>
        <end position="91"/>
    </location>
</feature>
<dbReference type="GO" id="GO:0006139">
    <property type="term" value="P:nucleobase-containing compound metabolic process"/>
    <property type="evidence" value="ECO:0007669"/>
    <property type="project" value="TreeGrafter"/>
</dbReference>
<dbReference type="AlphaFoldDB" id="A0A7R9DL80"/>
<dbReference type="PANTHER" id="PTHR23088:SF27">
    <property type="entry name" value="DEAMINATED GLUTATHIONE AMIDASE"/>
    <property type="match status" value="1"/>
</dbReference>
<dbReference type="InterPro" id="IPR003010">
    <property type="entry name" value="C-N_Hydrolase"/>
</dbReference>
<dbReference type="EMBL" id="OD009601">
    <property type="protein sequence ID" value="CAD7415640.1"/>
    <property type="molecule type" value="Genomic_DNA"/>
</dbReference>
<dbReference type="GO" id="GO:0047710">
    <property type="term" value="F:bis(5'-adenosyl)-triphosphatase activity"/>
    <property type="evidence" value="ECO:0007669"/>
    <property type="project" value="TreeGrafter"/>
</dbReference>
<proteinExistence type="predicted"/>
<accession>A0A7R9DL80</accession>
<organism evidence="3">
    <name type="scientific">Timema poppense</name>
    <name type="common">Walking stick</name>
    <dbReference type="NCBI Taxonomy" id="170557"/>
    <lineage>
        <taxon>Eukaryota</taxon>
        <taxon>Metazoa</taxon>
        <taxon>Ecdysozoa</taxon>
        <taxon>Arthropoda</taxon>
        <taxon>Hexapoda</taxon>
        <taxon>Insecta</taxon>
        <taxon>Pterygota</taxon>
        <taxon>Neoptera</taxon>
        <taxon>Polyneoptera</taxon>
        <taxon>Phasmatodea</taxon>
        <taxon>Timematodea</taxon>
        <taxon>Timematoidea</taxon>
        <taxon>Timematidae</taxon>
        <taxon>Timema</taxon>
    </lineage>
</organism>
<dbReference type="PANTHER" id="PTHR23088">
    <property type="entry name" value="NITRILASE-RELATED"/>
    <property type="match status" value="1"/>
</dbReference>
<protein>
    <recommendedName>
        <fullName evidence="2">CN hydrolase domain-containing protein</fullName>
    </recommendedName>
</protein>
<dbReference type="SUPFAM" id="SSF56317">
    <property type="entry name" value="Carbon-nitrogen hydrolase"/>
    <property type="match status" value="1"/>
</dbReference>
<evidence type="ECO:0000256" key="1">
    <source>
        <dbReference type="SAM" id="MobiDB-lite"/>
    </source>
</evidence>
<gene>
    <name evidence="3" type="ORF">TPSB3V08_LOCUS10471</name>
</gene>
<dbReference type="InterPro" id="IPR036526">
    <property type="entry name" value="C-N_Hydrolase_sf"/>
</dbReference>
<evidence type="ECO:0000259" key="2">
    <source>
        <dbReference type="Pfam" id="PF00795"/>
    </source>
</evidence>
<evidence type="ECO:0000313" key="3">
    <source>
        <dbReference type="EMBL" id="CAD7415640.1"/>
    </source>
</evidence>
<dbReference type="Gene3D" id="3.60.110.10">
    <property type="entry name" value="Carbon-nitrogen hydrolase"/>
    <property type="match status" value="1"/>
</dbReference>